<sequence length="211" mass="23650">MLKLIGKIIKMMITLGIIIVIFVGGFFAIRTYKSVKTVNSYRSDVQQVADEAGVGKYTDVILGIMYTESKGKGTDLMQSSESVYGSRGQIDSQKESIESGVEHFVQSYRLANEAGCDLATAIQAYNFGTKYIDFVKKNGGKNSVELAEEYSRDVLSPGLGNDQQTTYRYMKVQSVLYNGGYLYRDGGNMFYAEIVQGNKQLINWYERFQKS</sequence>
<evidence type="ECO:0000256" key="2">
    <source>
        <dbReference type="SAM" id="Phobius"/>
    </source>
</evidence>
<dbReference type="InterPro" id="IPR047194">
    <property type="entry name" value="CwlT-like_lysozyme"/>
</dbReference>
<dbReference type="OrthoDB" id="1654978at2"/>
<feature type="domain" description="CwlT-like lysozyme" evidence="3">
    <location>
        <begin position="36"/>
        <end position="197"/>
    </location>
</feature>
<dbReference type="EMBL" id="JXKQ01000002">
    <property type="protein sequence ID" value="OJG46658.1"/>
    <property type="molecule type" value="Genomic_DNA"/>
</dbReference>
<evidence type="ECO:0000259" key="3">
    <source>
        <dbReference type="Pfam" id="PF13702"/>
    </source>
</evidence>
<dbReference type="STRING" id="249189.RV04_GL001086"/>
<feature type="transmembrane region" description="Helical" evidence="2">
    <location>
        <begin position="12"/>
        <end position="32"/>
    </location>
</feature>
<dbReference type="Proteomes" id="UP000182077">
    <property type="component" value="Unassembled WGS sequence"/>
</dbReference>
<dbReference type="Gene3D" id="1.10.530.10">
    <property type="match status" value="1"/>
</dbReference>
<comment type="caution">
    <text evidence="4">The sequence shown here is derived from an EMBL/GenBank/DDBJ whole genome shotgun (WGS) entry which is preliminary data.</text>
</comment>
<accession>A0A1L8TR43</accession>
<dbReference type="RefSeq" id="WP_071857113.1">
    <property type="nucleotide sequence ID" value="NZ_JBHSHK010000005.1"/>
</dbReference>
<dbReference type="AlphaFoldDB" id="A0A1L8TR43"/>
<keyword evidence="5" id="KW-1185">Reference proteome</keyword>
<comment type="subcellular location">
    <subcellularLocation>
        <location evidence="1">Cell surface</location>
    </subcellularLocation>
</comment>
<organism evidence="4 5">
    <name type="scientific">Enterococcus hermanniensis</name>
    <dbReference type="NCBI Taxonomy" id="249189"/>
    <lineage>
        <taxon>Bacteria</taxon>
        <taxon>Bacillati</taxon>
        <taxon>Bacillota</taxon>
        <taxon>Bacilli</taxon>
        <taxon>Lactobacillales</taxon>
        <taxon>Enterococcaceae</taxon>
        <taxon>Enterococcus</taxon>
    </lineage>
</organism>
<evidence type="ECO:0000256" key="1">
    <source>
        <dbReference type="ARBA" id="ARBA00004241"/>
    </source>
</evidence>
<dbReference type="CDD" id="cd16891">
    <property type="entry name" value="CwlT-like"/>
    <property type="match status" value="1"/>
</dbReference>
<evidence type="ECO:0000313" key="5">
    <source>
        <dbReference type="Proteomes" id="UP000182077"/>
    </source>
</evidence>
<dbReference type="GO" id="GO:0009986">
    <property type="term" value="C:cell surface"/>
    <property type="evidence" value="ECO:0007669"/>
    <property type="project" value="UniProtKB-SubCell"/>
</dbReference>
<dbReference type="Pfam" id="PF13702">
    <property type="entry name" value="Lysozyme_like"/>
    <property type="match status" value="1"/>
</dbReference>
<keyword evidence="2" id="KW-0812">Transmembrane</keyword>
<gene>
    <name evidence="4" type="ORF">RV04_GL001086</name>
</gene>
<protein>
    <recommendedName>
        <fullName evidence="3">CwlT-like lysozyme domain-containing protein</fullName>
    </recommendedName>
</protein>
<proteinExistence type="predicted"/>
<evidence type="ECO:0000313" key="4">
    <source>
        <dbReference type="EMBL" id="OJG46658.1"/>
    </source>
</evidence>
<reference evidence="4 5" key="1">
    <citation type="submission" date="2014-12" db="EMBL/GenBank/DDBJ databases">
        <title>Draft genome sequences of 29 type strains of Enterococci.</title>
        <authorList>
            <person name="Zhong Z."/>
            <person name="Sun Z."/>
            <person name="Liu W."/>
            <person name="Zhang W."/>
            <person name="Zhang H."/>
        </authorList>
    </citation>
    <scope>NUCLEOTIDE SEQUENCE [LARGE SCALE GENOMIC DNA]</scope>
    <source>
        <strain evidence="4 5">DSM 17122</strain>
    </source>
</reference>
<name>A0A1L8TR43_9ENTE</name>
<keyword evidence="2" id="KW-1133">Transmembrane helix</keyword>
<keyword evidence="2" id="KW-0472">Membrane</keyword>
<dbReference type="SUPFAM" id="SSF53955">
    <property type="entry name" value="Lysozyme-like"/>
    <property type="match status" value="1"/>
</dbReference>
<dbReference type="InterPro" id="IPR023346">
    <property type="entry name" value="Lysozyme-like_dom_sf"/>
</dbReference>